<dbReference type="Proteomes" id="UP000292003">
    <property type="component" value="Unassembled WGS sequence"/>
</dbReference>
<feature type="transmembrane region" description="Helical" evidence="1">
    <location>
        <begin position="84"/>
        <end position="101"/>
    </location>
</feature>
<feature type="transmembrane region" description="Helical" evidence="1">
    <location>
        <begin position="158"/>
        <end position="176"/>
    </location>
</feature>
<reference evidence="2 3" key="1">
    <citation type="submission" date="2019-02" db="EMBL/GenBank/DDBJ databases">
        <title>Draft genome sequence of Amycolatopsis sp. 8-3EHSu isolated from roots of Suaeda maritima.</title>
        <authorList>
            <person name="Duangmal K."/>
            <person name="Chantavorakit T."/>
        </authorList>
    </citation>
    <scope>NUCLEOTIDE SEQUENCE [LARGE SCALE GENOMIC DNA]</scope>
    <source>
        <strain evidence="2 3">8-3EHSu</strain>
    </source>
</reference>
<dbReference type="RefSeq" id="WP_130476043.1">
    <property type="nucleotide sequence ID" value="NZ_SFCC01000007.1"/>
</dbReference>
<proteinExistence type="predicted"/>
<evidence type="ECO:0000256" key="1">
    <source>
        <dbReference type="SAM" id="Phobius"/>
    </source>
</evidence>
<feature type="transmembrane region" description="Helical" evidence="1">
    <location>
        <begin position="52"/>
        <end position="72"/>
    </location>
</feature>
<keyword evidence="3" id="KW-1185">Reference proteome</keyword>
<evidence type="ECO:0000313" key="2">
    <source>
        <dbReference type="EMBL" id="RZQ63039.1"/>
    </source>
</evidence>
<feature type="transmembrane region" description="Helical" evidence="1">
    <location>
        <begin position="113"/>
        <end position="137"/>
    </location>
</feature>
<organism evidence="2 3">
    <name type="scientific">Amycolatopsis suaedae</name>
    <dbReference type="NCBI Taxonomy" id="2510978"/>
    <lineage>
        <taxon>Bacteria</taxon>
        <taxon>Bacillati</taxon>
        <taxon>Actinomycetota</taxon>
        <taxon>Actinomycetes</taxon>
        <taxon>Pseudonocardiales</taxon>
        <taxon>Pseudonocardiaceae</taxon>
        <taxon>Amycolatopsis</taxon>
    </lineage>
</organism>
<keyword evidence="1" id="KW-0472">Membrane</keyword>
<dbReference type="AlphaFoldDB" id="A0A4Q7J7A3"/>
<name>A0A4Q7J7A3_9PSEU</name>
<feature type="transmembrane region" description="Helical" evidence="1">
    <location>
        <begin position="21"/>
        <end position="40"/>
    </location>
</feature>
<keyword evidence="1" id="KW-0812">Transmembrane</keyword>
<accession>A0A4Q7J7A3</accession>
<sequence length="213" mass="23012">MQPVTSDQHNLVRSYLFLRRAIGVIGLALPAVLIVGKLLLQGGPLLNSISGYHHSVMGGVFVGSMCAVGTFLFSYRGYDRTDDICGNVAAVAAIGLALFPTTPSGSTDGTERLIGLVHLAFAAVFFVMLAVFCLFLFTKSDGTAPSPQKLRRNRVYRACGVAMMVCLLLIVFQNVLFDDVLDAMKPVLWLESAAILAFGVAWWVKGAVLLRDR</sequence>
<keyword evidence="1" id="KW-1133">Transmembrane helix</keyword>
<gene>
    <name evidence="2" type="ORF">EWH70_15225</name>
</gene>
<dbReference type="OrthoDB" id="9803163at2"/>
<protein>
    <submittedName>
        <fullName evidence="2">DUF998 domain-containing protein</fullName>
    </submittedName>
</protein>
<dbReference type="EMBL" id="SFCC01000007">
    <property type="protein sequence ID" value="RZQ63039.1"/>
    <property type="molecule type" value="Genomic_DNA"/>
</dbReference>
<comment type="caution">
    <text evidence="2">The sequence shown here is derived from an EMBL/GenBank/DDBJ whole genome shotgun (WGS) entry which is preliminary data.</text>
</comment>
<feature type="transmembrane region" description="Helical" evidence="1">
    <location>
        <begin position="188"/>
        <end position="210"/>
    </location>
</feature>
<evidence type="ECO:0000313" key="3">
    <source>
        <dbReference type="Proteomes" id="UP000292003"/>
    </source>
</evidence>